<proteinExistence type="inferred from homology"/>
<dbReference type="InterPro" id="IPR002347">
    <property type="entry name" value="SDR_fam"/>
</dbReference>
<evidence type="ECO:0000256" key="1">
    <source>
        <dbReference type="ARBA" id="ARBA00006484"/>
    </source>
</evidence>
<dbReference type="PANTHER" id="PTHR24320">
    <property type="entry name" value="RETINOL DEHYDROGENASE"/>
    <property type="match status" value="1"/>
</dbReference>
<dbReference type="Gene3D" id="3.40.50.720">
    <property type="entry name" value="NAD(P)-binding Rossmann-like Domain"/>
    <property type="match status" value="1"/>
</dbReference>
<comment type="caution">
    <text evidence="5">The sequence shown here is derived from an EMBL/GenBank/DDBJ whole genome shotgun (WGS) entry which is preliminary data.</text>
</comment>
<evidence type="ECO:0000313" key="5">
    <source>
        <dbReference type="EMBL" id="OAL36381.1"/>
    </source>
</evidence>
<dbReference type="EMBL" id="LVCJ01000022">
    <property type="protein sequence ID" value="OAL36381.1"/>
    <property type="molecule type" value="Genomic_DNA"/>
</dbReference>
<accession>A0A178D592</accession>
<keyword evidence="3" id="KW-0560">Oxidoreductase</keyword>
<name>A0A178D592_9EURO</name>
<dbReference type="AlphaFoldDB" id="A0A178D592"/>
<organism evidence="5 6">
    <name type="scientific">Fonsecaea nubica</name>
    <dbReference type="NCBI Taxonomy" id="856822"/>
    <lineage>
        <taxon>Eukaryota</taxon>
        <taxon>Fungi</taxon>
        <taxon>Dikarya</taxon>
        <taxon>Ascomycota</taxon>
        <taxon>Pezizomycotina</taxon>
        <taxon>Eurotiomycetes</taxon>
        <taxon>Chaetothyriomycetidae</taxon>
        <taxon>Chaetothyriales</taxon>
        <taxon>Herpotrichiellaceae</taxon>
        <taxon>Fonsecaea</taxon>
    </lineage>
</organism>
<comment type="similarity">
    <text evidence="1 4">Belongs to the short-chain dehydrogenases/reductases (SDR) family.</text>
</comment>
<dbReference type="PRINTS" id="PR00080">
    <property type="entry name" value="SDRFAMILY"/>
</dbReference>
<dbReference type="GeneID" id="34587697"/>
<dbReference type="RefSeq" id="XP_022501393.1">
    <property type="nucleotide sequence ID" value="XM_022642575.1"/>
</dbReference>
<sequence>MKTFTRETTGDEVVKEFADRIEGKTTQPTYSIVVVTGASEKGLGGETAVALAHGNPAHLILLARSQTRVESIISRIKEINPSIQVDFVPVSLDDFDSVRAAAATINGKISKLDILINNAGIMAIEKYTTNKQGIEIQFATNHLGHFLFTKLLFPKILVAGRGARIVNLTSLGHKICPVHFDNYNFSDGREYDAWSGYGQSKTANVLFSLYLANKLRDRGIQSYAVHPGGIYETQLGAHISDVVQAIGSIEAYAQKNTGRHFPIDQDPPKSMAQGISTTLVAALDPRIEPQSGMYMADCQCQNTYEYAESMEGAEKLWKLSEELVGEKFEV</sequence>
<dbReference type="InterPro" id="IPR036291">
    <property type="entry name" value="NAD(P)-bd_dom_sf"/>
</dbReference>
<keyword evidence="2" id="KW-0521">NADP</keyword>
<gene>
    <name evidence="5" type="ORF">AYO20_04277</name>
</gene>
<dbReference type="Proteomes" id="UP000185904">
    <property type="component" value="Unassembled WGS sequence"/>
</dbReference>
<dbReference type="Pfam" id="PF00106">
    <property type="entry name" value="adh_short"/>
    <property type="match status" value="1"/>
</dbReference>
<dbReference type="PANTHER" id="PTHR24320:SF283">
    <property type="entry name" value="RETINOL DEHYDROGENASE 11"/>
    <property type="match status" value="1"/>
</dbReference>
<dbReference type="OrthoDB" id="191139at2759"/>
<evidence type="ECO:0000256" key="2">
    <source>
        <dbReference type="ARBA" id="ARBA00022857"/>
    </source>
</evidence>
<evidence type="ECO:0000256" key="4">
    <source>
        <dbReference type="RuleBase" id="RU000363"/>
    </source>
</evidence>
<evidence type="ECO:0008006" key="7">
    <source>
        <dbReference type="Google" id="ProtNLM"/>
    </source>
</evidence>
<dbReference type="SUPFAM" id="SSF51735">
    <property type="entry name" value="NAD(P)-binding Rossmann-fold domains"/>
    <property type="match status" value="1"/>
</dbReference>
<evidence type="ECO:0000313" key="6">
    <source>
        <dbReference type="Proteomes" id="UP000185904"/>
    </source>
</evidence>
<keyword evidence="6" id="KW-1185">Reference proteome</keyword>
<protein>
    <recommendedName>
        <fullName evidence="7">Short-chain dehydrogenase</fullName>
    </recommendedName>
</protein>
<evidence type="ECO:0000256" key="3">
    <source>
        <dbReference type="ARBA" id="ARBA00023002"/>
    </source>
</evidence>
<dbReference type="GO" id="GO:0016491">
    <property type="term" value="F:oxidoreductase activity"/>
    <property type="evidence" value="ECO:0007669"/>
    <property type="project" value="UniProtKB-KW"/>
</dbReference>
<reference evidence="5 6" key="1">
    <citation type="submission" date="2016-03" db="EMBL/GenBank/DDBJ databases">
        <title>The draft genome sequence of Fonsecaea nubica causative agent of cutaneous subcutaneous infection in human host.</title>
        <authorList>
            <person name="Costa F."/>
            <person name="Sybren D.H."/>
            <person name="Raittz R.T."/>
            <person name="Weiss V.A."/>
            <person name="Leao A.C."/>
            <person name="Gomes R."/>
            <person name="De Souza E.M."/>
            <person name="Pedrosa F.O."/>
            <person name="Steffens M.B."/>
            <person name="Bombassaro A."/>
            <person name="Tadra-Sfeir M.Z."/>
            <person name="Moreno L.F."/>
            <person name="Najafzadeh M.J."/>
            <person name="Felipe M.S."/>
            <person name="Teixeira M."/>
            <person name="Sun J."/>
            <person name="Xi L."/>
            <person name="Castro M.A."/>
            <person name="Vicente V.A."/>
        </authorList>
    </citation>
    <scope>NUCLEOTIDE SEQUENCE [LARGE SCALE GENOMIC DNA]</scope>
    <source>
        <strain evidence="5 6">CBS 269.64</strain>
    </source>
</reference>
<dbReference type="PRINTS" id="PR00081">
    <property type="entry name" value="GDHRDH"/>
</dbReference>